<reference evidence="2" key="2">
    <citation type="submission" date="2025-08" db="UniProtKB">
        <authorList>
            <consortium name="Ensembl"/>
        </authorList>
    </citation>
    <scope>IDENTIFICATION</scope>
</reference>
<protein>
    <submittedName>
        <fullName evidence="2">Uncharacterized protein</fullName>
    </submittedName>
</protein>
<keyword evidence="3" id="KW-1185">Reference proteome</keyword>
<organism evidence="2 3">
    <name type="scientific">Ciona savignyi</name>
    <name type="common">Pacific transparent sea squirt</name>
    <dbReference type="NCBI Taxonomy" id="51511"/>
    <lineage>
        <taxon>Eukaryota</taxon>
        <taxon>Metazoa</taxon>
        <taxon>Chordata</taxon>
        <taxon>Tunicata</taxon>
        <taxon>Ascidiacea</taxon>
        <taxon>Phlebobranchia</taxon>
        <taxon>Cionidae</taxon>
        <taxon>Ciona</taxon>
    </lineage>
</organism>
<proteinExistence type="predicted"/>
<evidence type="ECO:0000256" key="1">
    <source>
        <dbReference type="SAM" id="MobiDB-lite"/>
    </source>
</evidence>
<feature type="compositionally biased region" description="Basic and acidic residues" evidence="1">
    <location>
        <begin position="64"/>
        <end position="76"/>
    </location>
</feature>
<reference evidence="2" key="3">
    <citation type="submission" date="2025-09" db="UniProtKB">
        <authorList>
            <consortium name="Ensembl"/>
        </authorList>
    </citation>
    <scope>IDENTIFICATION</scope>
</reference>
<dbReference type="AlphaFoldDB" id="H2YVD5"/>
<dbReference type="HOGENOM" id="CLU_1800778_0_0_1"/>
<evidence type="ECO:0000313" key="2">
    <source>
        <dbReference type="Ensembl" id="ENSCSAVP00000009295.1"/>
    </source>
</evidence>
<reference evidence="3" key="1">
    <citation type="submission" date="2003-08" db="EMBL/GenBank/DDBJ databases">
        <authorList>
            <person name="Birren B."/>
            <person name="Nusbaum C."/>
            <person name="Abebe A."/>
            <person name="Abouelleil A."/>
            <person name="Adekoya E."/>
            <person name="Ait-zahra M."/>
            <person name="Allen N."/>
            <person name="Allen T."/>
            <person name="An P."/>
            <person name="Anderson M."/>
            <person name="Anderson S."/>
            <person name="Arachchi H."/>
            <person name="Armbruster J."/>
            <person name="Bachantsang P."/>
            <person name="Baldwin J."/>
            <person name="Barry A."/>
            <person name="Bayul T."/>
            <person name="Blitshsteyn B."/>
            <person name="Bloom T."/>
            <person name="Blye J."/>
            <person name="Boguslavskiy L."/>
            <person name="Borowsky M."/>
            <person name="Boukhgalter B."/>
            <person name="Brunache A."/>
            <person name="Butler J."/>
            <person name="Calixte N."/>
            <person name="Calvo S."/>
            <person name="Camarata J."/>
            <person name="Campo K."/>
            <person name="Chang J."/>
            <person name="Cheshatsang Y."/>
            <person name="Citroen M."/>
            <person name="Collymore A."/>
            <person name="Considine T."/>
            <person name="Cook A."/>
            <person name="Cooke P."/>
            <person name="Corum B."/>
            <person name="Cuomo C."/>
            <person name="David R."/>
            <person name="Dawoe T."/>
            <person name="Degray S."/>
            <person name="Dodge S."/>
            <person name="Dooley K."/>
            <person name="Dorje P."/>
            <person name="Dorjee K."/>
            <person name="Dorris L."/>
            <person name="Duffey N."/>
            <person name="Dupes A."/>
            <person name="Elkins T."/>
            <person name="Engels R."/>
            <person name="Erickson J."/>
            <person name="Farina A."/>
            <person name="Faro S."/>
            <person name="Ferreira P."/>
            <person name="Fischer H."/>
            <person name="Fitzgerald M."/>
            <person name="Foley K."/>
            <person name="Gage D."/>
            <person name="Galagan J."/>
            <person name="Gearin G."/>
            <person name="Gnerre S."/>
            <person name="Gnirke A."/>
            <person name="Goyette A."/>
            <person name="Graham J."/>
            <person name="Grandbois E."/>
            <person name="Gyaltsen K."/>
            <person name="Hafez N."/>
            <person name="Hagopian D."/>
            <person name="Hagos B."/>
            <person name="Hall J."/>
            <person name="Hatcher B."/>
            <person name="Heller A."/>
            <person name="Higgins H."/>
            <person name="Honan T."/>
            <person name="Horn A."/>
            <person name="Houde N."/>
            <person name="Hughes L."/>
            <person name="Hulme W."/>
            <person name="Husby E."/>
            <person name="Iliev I."/>
            <person name="Jaffe D."/>
            <person name="Jones C."/>
            <person name="Kamal M."/>
            <person name="Kamat A."/>
            <person name="Kamvysselis M."/>
            <person name="Karlsson E."/>
            <person name="Kells C."/>
            <person name="Kieu A."/>
            <person name="Kisner P."/>
            <person name="Kodira C."/>
            <person name="Kulbokas E."/>
            <person name="Labutti K."/>
            <person name="Lama D."/>
            <person name="Landers T."/>
            <person name="Leger J."/>
            <person name="Levine S."/>
            <person name="Lewis D."/>
            <person name="Lewis T."/>
            <person name="Lindblad-toh K."/>
            <person name="Liu X."/>
            <person name="Lokyitsang T."/>
            <person name="Lokyitsang Y."/>
            <person name="Lucien O."/>
            <person name="Lui A."/>
            <person name="Ma L.J."/>
            <person name="Mabbitt R."/>
            <person name="Macdonald J."/>
            <person name="Maclean C."/>
            <person name="Major J."/>
            <person name="Manning J."/>
            <person name="Marabella R."/>
            <person name="Maru K."/>
            <person name="Matthews C."/>
            <person name="Mauceli E."/>
            <person name="Mccarthy M."/>
            <person name="Mcdonough S."/>
            <person name="Mcghee T."/>
            <person name="Meldrim J."/>
            <person name="Meneus L."/>
            <person name="Mesirov J."/>
            <person name="Mihalev A."/>
            <person name="Mihova T."/>
            <person name="Mikkelsen T."/>
            <person name="Mlenga V."/>
            <person name="Moru K."/>
            <person name="Mozes J."/>
            <person name="Mulrain L."/>
            <person name="Munson G."/>
            <person name="Naylor J."/>
            <person name="Newes C."/>
            <person name="Nguyen C."/>
            <person name="Nguyen N."/>
            <person name="Nguyen T."/>
            <person name="Nicol R."/>
            <person name="Nielsen C."/>
            <person name="Nizzari M."/>
            <person name="Norbu C."/>
            <person name="Norbu N."/>
            <person name="O'donnell P."/>
            <person name="Okoawo O."/>
            <person name="O'leary S."/>
            <person name="Omotosho B."/>
            <person name="O'neill K."/>
            <person name="Osman S."/>
            <person name="Parker S."/>
            <person name="Perrin D."/>
            <person name="Phunkhang P."/>
            <person name="Piqani B."/>
            <person name="Purcell S."/>
            <person name="Rachupka T."/>
            <person name="Ramasamy U."/>
            <person name="Rameau R."/>
            <person name="Ray V."/>
            <person name="Raymond C."/>
            <person name="Retta R."/>
            <person name="Richardson S."/>
            <person name="Rise C."/>
            <person name="Rodriguez J."/>
            <person name="Rogers J."/>
            <person name="Rogov P."/>
            <person name="Rutman M."/>
            <person name="Schupbach R."/>
            <person name="Seaman C."/>
            <person name="Settipalli S."/>
            <person name="Sharpe T."/>
            <person name="Sheridan J."/>
            <person name="Sherpa N."/>
            <person name="Shi J."/>
            <person name="Smirnov S."/>
            <person name="Smith C."/>
            <person name="Sougnez C."/>
            <person name="Spencer B."/>
            <person name="Stalker J."/>
            <person name="Stange-thomann N."/>
            <person name="Stavropoulos S."/>
            <person name="Stetson K."/>
            <person name="Stone C."/>
            <person name="Stone S."/>
            <person name="Stubbs M."/>
            <person name="Talamas J."/>
            <person name="Tchuinga P."/>
            <person name="Tenzing P."/>
            <person name="Tesfaye S."/>
            <person name="Theodore J."/>
            <person name="Thoulutsang Y."/>
            <person name="Topham K."/>
            <person name="Towey S."/>
            <person name="Tsamla T."/>
            <person name="Tsomo N."/>
            <person name="Vallee D."/>
            <person name="Vassiliev H."/>
            <person name="Venkataraman V."/>
            <person name="Vinson J."/>
            <person name="Vo A."/>
            <person name="Wade C."/>
            <person name="Wang S."/>
            <person name="Wangchuk T."/>
            <person name="Wangdi T."/>
            <person name="Whittaker C."/>
            <person name="Wilkinson J."/>
            <person name="Wu Y."/>
            <person name="Wyman D."/>
            <person name="Yadav S."/>
            <person name="Yang S."/>
            <person name="Yang X."/>
            <person name="Yeager S."/>
            <person name="Yee E."/>
            <person name="Young G."/>
            <person name="Zainoun J."/>
            <person name="Zembeck L."/>
            <person name="Zimmer A."/>
            <person name="Zody M."/>
            <person name="Lander E."/>
        </authorList>
    </citation>
    <scope>NUCLEOTIDE SEQUENCE [LARGE SCALE GENOMIC DNA]</scope>
</reference>
<dbReference type="Proteomes" id="UP000007875">
    <property type="component" value="Unassembled WGS sequence"/>
</dbReference>
<evidence type="ECO:0000313" key="3">
    <source>
        <dbReference type="Proteomes" id="UP000007875"/>
    </source>
</evidence>
<feature type="compositionally biased region" description="Basic and acidic residues" evidence="1">
    <location>
        <begin position="22"/>
        <end position="37"/>
    </location>
</feature>
<sequence length="144" mass="15963">MDSSIEVLLESRKAQLLAEMNLDSKQEAEPTETERPTDGAGVHGELPSEGYDAGAVEEVLAGLSEKRVQEATERESGSNGKRRQIKNLFPLSVTLDNRKKIHQQHDCIDIAKHRADPGNHRVNVCDPSNVNMGFYSDRSAAYRC</sequence>
<feature type="region of interest" description="Disordered" evidence="1">
    <location>
        <begin position="19"/>
        <end position="85"/>
    </location>
</feature>
<dbReference type="Ensembl" id="ENSCSAVT00000009412.1">
    <property type="protein sequence ID" value="ENSCSAVP00000009295.1"/>
    <property type="gene ID" value="ENSCSAVG00000005481.1"/>
</dbReference>
<accession>H2YVD5</accession>
<dbReference type="InParanoid" id="H2YVD5"/>
<name>H2YVD5_CIOSA</name>